<proteinExistence type="predicted"/>
<organism evidence="1 2">
    <name type="scientific">Komarekiella delphini-convector SJRDD-AB1</name>
    <dbReference type="NCBI Taxonomy" id="2593771"/>
    <lineage>
        <taxon>Bacteria</taxon>
        <taxon>Bacillati</taxon>
        <taxon>Cyanobacteriota</taxon>
        <taxon>Cyanophyceae</taxon>
        <taxon>Nostocales</taxon>
        <taxon>Nostocaceae</taxon>
        <taxon>Komarekiella</taxon>
        <taxon>Komarekiella delphini-convector</taxon>
    </lineage>
</organism>
<dbReference type="Proteomes" id="UP001165986">
    <property type="component" value="Unassembled WGS sequence"/>
</dbReference>
<protein>
    <submittedName>
        <fullName evidence="1">Nucleotidyltransferase family protein</fullName>
    </submittedName>
</protein>
<evidence type="ECO:0000313" key="2">
    <source>
        <dbReference type="Proteomes" id="UP001165986"/>
    </source>
</evidence>
<evidence type="ECO:0000313" key="1">
    <source>
        <dbReference type="EMBL" id="MBD6616566.1"/>
    </source>
</evidence>
<reference evidence="1" key="1">
    <citation type="submission" date="2019-07" db="EMBL/GenBank/DDBJ databases">
        <title>Toxilogical consequences of a new and cryptic species of cyanobacteria (Komarekiella delphini-convector) recovered from the epidermis of a bottlenose dolphin and 1500 ft. in the air.</title>
        <authorList>
            <person name="Brown A.O."/>
            <person name="Dvorak P."/>
            <person name="Villanueva C.D."/>
            <person name="Foss A.J."/>
            <person name="Garvey A.D."/>
            <person name="Gibson Q.A."/>
            <person name="Johansen J.R."/>
            <person name="Casamatta D.A."/>
        </authorList>
    </citation>
    <scope>NUCLEOTIDE SEQUENCE</scope>
    <source>
        <strain evidence="1">SJRDD-AB1</strain>
    </source>
</reference>
<dbReference type="Gene3D" id="3.30.460.40">
    <property type="match status" value="1"/>
</dbReference>
<keyword evidence="2" id="KW-1185">Reference proteome</keyword>
<comment type="caution">
    <text evidence="1">The sequence shown here is derived from an EMBL/GenBank/DDBJ whole genome shotgun (WGS) entry which is preliminary data.</text>
</comment>
<gene>
    <name evidence="1" type="ORF">FNW02_12160</name>
</gene>
<dbReference type="InterPro" id="IPR039498">
    <property type="entry name" value="NTP_transf_5"/>
</dbReference>
<sequence>MMKILSTPDTENKKIKTYPEVELLLCCARTQLDPTTIERIKVLVQQDLNWTHIIPTAVLHKVMPLLYQNLNNICPELVPKAALAQLLSYFQANVRRNLSLTGELIKLLNLFESQGISVIPIKGAILAISAYGNIALRQFNDIDILVRQQEVLIARDLLVSKGYESSYKFTREQEVARLKSPFCKDNNYHHKHTGINIDFHWQLLQRYLSFPLEHERLWERHKSVSLAGKTILNLSPEDNLLFLCVHGSRDRWKQLQLISDVATLICVSPDIDWGLVIEQANILGCRRRLLLGTLLAKDLLGIKLPKDILRRIQAEPEIKLLTTEITERLFRQTEEIPKLFDKSFFDIRIRERLQDRVQYSIYQSILVIARSNRLFPAWI</sequence>
<accession>A0AA40SWM7</accession>
<dbReference type="AlphaFoldDB" id="A0AA40SWM7"/>
<name>A0AA40SWM7_9NOST</name>
<dbReference type="Pfam" id="PF14907">
    <property type="entry name" value="NTP_transf_5"/>
    <property type="match status" value="1"/>
</dbReference>
<dbReference type="EMBL" id="VJXY01000011">
    <property type="protein sequence ID" value="MBD6616566.1"/>
    <property type="molecule type" value="Genomic_DNA"/>
</dbReference>